<evidence type="ECO:0000313" key="2">
    <source>
        <dbReference type="EMBL" id="KAI7836936.1"/>
    </source>
</evidence>
<dbReference type="EMBL" id="JADXDR010000170">
    <property type="protein sequence ID" value="KAI7836936.1"/>
    <property type="molecule type" value="Genomic_DNA"/>
</dbReference>
<keyword evidence="3" id="KW-1185">Reference proteome</keyword>
<dbReference type="Proteomes" id="UP001205105">
    <property type="component" value="Unassembled WGS sequence"/>
</dbReference>
<evidence type="ECO:0000256" key="1">
    <source>
        <dbReference type="SAM" id="MobiDB-lite"/>
    </source>
</evidence>
<proteinExistence type="predicted"/>
<organism evidence="2 3">
    <name type="scientific">Chlorella ohadii</name>
    <dbReference type="NCBI Taxonomy" id="2649997"/>
    <lineage>
        <taxon>Eukaryota</taxon>
        <taxon>Viridiplantae</taxon>
        <taxon>Chlorophyta</taxon>
        <taxon>core chlorophytes</taxon>
        <taxon>Trebouxiophyceae</taxon>
        <taxon>Chlorellales</taxon>
        <taxon>Chlorellaceae</taxon>
        <taxon>Chlorella clade</taxon>
        <taxon>Chlorella</taxon>
    </lineage>
</organism>
<gene>
    <name evidence="2" type="ORF">COHA_009268</name>
</gene>
<protein>
    <submittedName>
        <fullName evidence="2">Uncharacterized protein</fullName>
    </submittedName>
</protein>
<comment type="caution">
    <text evidence="2">The sequence shown here is derived from an EMBL/GenBank/DDBJ whole genome shotgun (WGS) entry which is preliminary data.</text>
</comment>
<reference evidence="2" key="1">
    <citation type="submission" date="2020-11" db="EMBL/GenBank/DDBJ databases">
        <title>Chlorella ohadii genome sequencing and assembly.</title>
        <authorList>
            <person name="Murik O."/>
            <person name="Treves H."/>
            <person name="Kedem I."/>
            <person name="Shotland Y."/>
            <person name="Kaplan A."/>
        </authorList>
    </citation>
    <scope>NUCLEOTIDE SEQUENCE</scope>
    <source>
        <strain evidence="2">1</strain>
    </source>
</reference>
<name>A0AAD5DHG5_9CHLO</name>
<accession>A0AAD5DHG5</accession>
<feature type="region of interest" description="Disordered" evidence="1">
    <location>
        <begin position="34"/>
        <end position="53"/>
    </location>
</feature>
<sequence>MASTITQQQLRVEIAALTAELSSSIEQSVQLLQPQHAAGSGAPMAEPAADPELQRTIKRLRRAGSGGA</sequence>
<dbReference type="AlphaFoldDB" id="A0AAD5DHG5"/>
<evidence type="ECO:0000313" key="3">
    <source>
        <dbReference type="Proteomes" id="UP001205105"/>
    </source>
</evidence>